<proteinExistence type="predicted"/>
<dbReference type="EMBL" id="HBUF01369040">
    <property type="protein sequence ID" value="CAG6725162.1"/>
    <property type="molecule type" value="Transcribed_RNA"/>
</dbReference>
<sequence length="112" mass="13406">MWTYRRMLKISWTDKISNIRVLQKLNKEKEIIVTVKRRKLEYLGHIMRNETKYKLLKCILQGKVQGKRSVGRRRISWLKNLRAWFGTTTTGLFQAATNKIIITRMIANIRNE</sequence>
<organism evidence="1">
    <name type="scientific">Cacopsylla melanoneura</name>
    <dbReference type="NCBI Taxonomy" id="428564"/>
    <lineage>
        <taxon>Eukaryota</taxon>
        <taxon>Metazoa</taxon>
        <taxon>Ecdysozoa</taxon>
        <taxon>Arthropoda</taxon>
        <taxon>Hexapoda</taxon>
        <taxon>Insecta</taxon>
        <taxon>Pterygota</taxon>
        <taxon>Neoptera</taxon>
        <taxon>Paraneoptera</taxon>
        <taxon>Hemiptera</taxon>
        <taxon>Sternorrhyncha</taxon>
        <taxon>Psylloidea</taxon>
        <taxon>Psyllidae</taxon>
        <taxon>Psyllinae</taxon>
        <taxon>Cacopsylla</taxon>
    </lineage>
</organism>
<dbReference type="AlphaFoldDB" id="A0A8D8YAJ6"/>
<protein>
    <submittedName>
        <fullName evidence="1">Uncharacterized protein</fullName>
    </submittedName>
</protein>
<evidence type="ECO:0000313" key="1">
    <source>
        <dbReference type="EMBL" id="CAG6725162.1"/>
    </source>
</evidence>
<dbReference type="EMBL" id="HBUF01369039">
    <property type="protein sequence ID" value="CAG6725161.1"/>
    <property type="molecule type" value="Transcribed_RNA"/>
</dbReference>
<reference evidence="1" key="1">
    <citation type="submission" date="2021-05" db="EMBL/GenBank/DDBJ databases">
        <authorList>
            <person name="Alioto T."/>
            <person name="Alioto T."/>
            <person name="Gomez Garrido J."/>
        </authorList>
    </citation>
    <scope>NUCLEOTIDE SEQUENCE</scope>
</reference>
<accession>A0A8D8YAJ6</accession>
<name>A0A8D8YAJ6_9HEMI</name>